<dbReference type="EMBL" id="JADGJH010000001">
    <property type="protein sequence ID" value="KAJ3143215.1"/>
    <property type="molecule type" value="Genomic_DNA"/>
</dbReference>
<dbReference type="InterPro" id="IPR035992">
    <property type="entry name" value="Ricin_B-like_lectins"/>
</dbReference>
<keyword evidence="3" id="KW-1185">Reference proteome</keyword>
<comment type="caution">
    <text evidence="2">The sequence shown here is derived from an EMBL/GenBank/DDBJ whole genome shotgun (WGS) entry which is preliminary data.</text>
</comment>
<dbReference type="InterPro" id="IPR000772">
    <property type="entry name" value="Ricin_B_lectin"/>
</dbReference>
<gene>
    <name evidence="2" type="ORF">HK100_000014</name>
</gene>
<feature type="domain" description="Ricin B lectin" evidence="1">
    <location>
        <begin position="58"/>
        <end position="174"/>
    </location>
</feature>
<dbReference type="Proteomes" id="UP001211907">
    <property type="component" value="Unassembled WGS sequence"/>
</dbReference>
<name>A0AAD5TC13_9FUNG</name>
<dbReference type="SUPFAM" id="SSF50370">
    <property type="entry name" value="Ricin B-like lectins"/>
    <property type="match status" value="1"/>
</dbReference>
<protein>
    <recommendedName>
        <fullName evidence="1">Ricin B lectin domain-containing protein</fullName>
    </recommendedName>
</protein>
<dbReference type="Gene3D" id="2.80.10.50">
    <property type="match status" value="1"/>
</dbReference>
<organism evidence="2 3">
    <name type="scientific">Physocladia obscura</name>
    <dbReference type="NCBI Taxonomy" id="109957"/>
    <lineage>
        <taxon>Eukaryota</taxon>
        <taxon>Fungi</taxon>
        <taxon>Fungi incertae sedis</taxon>
        <taxon>Chytridiomycota</taxon>
        <taxon>Chytridiomycota incertae sedis</taxon>
        <taxon>Chytridiomycetes</taxon>
        <taxon>Chytridiales</taxon>
        <taxon>Chytriomycetaceae</taxon>
        <taxon>Physocladia</taxon>
    </lineage>
</organism>
<dbReference type="PROSITE" id="PS50231">
    <property type="entry name" value="RICIN_B_LECTIN"/>
    <property type="match status" value="1"/>
</dbReference>
<proteinExistence type="predicted"/>
<dbReference type="Pfam" id="PF00652">
    <property type="entry name" value="Ricin_B_lectin"/>
    <property type="match status" value="1"/>
</dbReference>
<accession>A0AAD5TC13</accession>
<sequence>MFGFIMSVSEPGVEISNLFSGYLGLSDGIQLWDIYLDFTIRDSAVGFCLTGGYIDEIEVCDSSSDQIWVFNKNNRLSTSDLCFGSFGNLRPQSDASTCLDGSGVANGHVLNYAPCNKKPGQQWIVNPSKTNRIITNVQSNLCLDVGPIINNTDIVVGDFLLLATECEQGAYQNWVYHQGFILYNLDLGYIVCRNSSFGMTSGID</sequence>
<evidence type="ECO:0000259" key="1">
    <source>
        <dbReference type="Pfam" id="PF00652"/>
    </source>
</evidence>
<evidence type="ECO:0000313" key="2">
    <source>
        <dbReference type="EMBL" id="KAJ3143215.1"/>
    </source>
</evidence>
<reference evidence="2" key="1">
    <citation type="submission" date="2020-05" db="EMBL/GenBank/DDBJ databases">
        <title>Phylogenomic resolution of chytrid fungi.</title>
        <authorList>
            <person name="Stajich J.E."/>
            <person name="Amses K."/>
            <person name="Simmons R."/>
            <person name="Seto K."/>
            <person name="Myers J."/>
            <person name="Bonds A."/>
            <person name="Quandt C.A."/>
            <person name="Barry K."/>
            <person name="Liu P."/>
            <person name="Grigoriev I."/>
            <person name="Longcore J.E."/>
            <person name="James T.Y."/>
        </authorList>
    </citation>
    <scope>NUCLEOTIDE SEQUENCE</scope>
    <source>
        <strain evidence="2">JEL0513</strain>
    </source>
</reference>
<evidence type="ECO:0000313" key="3">
    <source>
        <dbReference type="Proteomes" id="UP001211907"/>
    </source>
</evidence>
<dbReference type="AlphaFoldDB" id="A0AAD5TC13"/>